<reference evidence="2 3" key="1">
    <citation type="submission" date="2019-04" db="EMBL/GenBank/DDBJ databases">
        <title>Whole genome sequencing of Brevibacillus sp. TGS2-1.</title>
        <authorList>
            <person name="Choi A."/>
        </authorList>
    </citation>
    <scope>NUCLEOTIDE SEQUENCE [LARGE SCALE GENOMIC DNA]</scope>
    <source>
        <strain evidence="2 3">TGS2-1</strain>
    </source>
</reference>
<evidence type="ECO:0000313" key="2">
    <source>
        <dbReference type="EMBL" id="TKI57832.1"/>
    </source>
</evidence>
<comment type="caution">
    <text evidence="2">The sequence shown here is derived from an EMBL/GenBank/DDBJ whole genome shotgun (WGS) entry which is preliminary data.</text>
</comment>
<dbReference type="PANTHER" id="PTHR48104:SF30">
    <property type="entry name" value="METACASPASE-1"/>
    <property type="match status" value="1"/>
</dbReference>
<accession>A0A4U2YCP0</accession>
<dbReference type="InterPro" id="IPR029030">
    <property type="entry name" value="Caspase-like_dom_sf"/>
</dbReference>
<dbReference type="Gene3D" id="3.40.50.1460">
    <property type="match status" value="1"/>
</dbReference>
<dbReference type="InterPro" id="IPR011600">
    <property type="entry name" value="Pept_C14_caspase"/>
</dbReference>
<feature type="domain" description="Peptidase C14 caspase" evidence="1">
    <location>
        <begin position="19"/>
        <end position="230"/>
    </location>
</feature>
<evidence type="ECO:0000259" key="1">
    <source>
        <dbReference type="Pfam" id="PF00656"/>
    </source>
</evidence>
<dbReference type="RefSeq" id="WP_137031354.1">
    <property type="nucleotide sequence ID" value="NZ_SZNK01000001.1"/>
</dbReference>
<dbReference type="GO" id="GO:0004197">
    <property type="term" value="F:cysteine-type endopeptidase activity"/>
    <property type="evidence" value="ECO:0007669"/>
    <property type="project" value="InterPro"/>
</dbReference>
<dbReference type="AlphaFoldDB" id="A0A4U2YCP0"/>
<dbReference type="EMBL" id="SZNK01000001">
    <property type="protein sequence ID" value="TKI57832.1"/>
    <property type="molecule type" value="Genomic_DNA"/>
</dbReference>
<dbReference type="InterPro" id="IPR050452">
    <property type="entry name" value="Metacaspase"/>
</dbReference>
<organism evidence="2 3">
    <name type="scientific">Brevibacillus antibioticus</name>
    <dbReference type="NCBI Taxonomy" id="2570228"/>
    <lineage>
        <taxon>Bacteria</taxon>
        <taxon>Bacillati</taxon>
        <taxon>Bacillota</taxon>
        <taxon>Bacilli</taxon>
        <taxon>Bacillales</taxon>
        <taxon>Paenibacillaceae</taxon>
        <taxon>Brevibacillus</taxon>
    </lineage>
</organism>
<dbReference type="SUPFAM" id="SSF52129">
    <property type="entry name" value="Caspase-like"/>
    <property type="match status" value="1"/>
</dbReference>
<name>A0A4U2YCP0_9BACL</name>
<dbReference type="GO" id="GO:0005737">
    <property type="term" value="C:cytoplasm"/>
    <property type="evidence" value="ECO:0007669"/>
    <property type="project" value="TreeGrafter"/>
</dbReference>
<sequence>MIPIAYKAFLVAVNKNISPDFSDLPNTINDVREVKRLLMEKPSNFDDANVQEFTGTISKKTIITAELEAFFESATNEDILFLFWAGHGYLHQGEGYLVPFDGSTHTDSSMIRMADVKSLIDNSKAKVIFSLFDTCHSGSIARSQDILRGLQITGSGKVIIAACQPNQYAYDRNGHGAFSDYLIQGLSGAAANQDGIIDVYNLYSFISSKLSTEFQSGVQVPALYSSTLTGQPIEIRRVILRNDENQSPKGGIETILDNSGTSYWLGNISSEFDSFSEVSAGVYKLTINNPPVEVENGFRKLNEQKTVVGFAVRNQACLIRIVNMNITSGSSGDTMVVELSKVEGKHESTMMDMAYGGSGRRLSADEIASIRAKILIFGDEDERRTSSFGDTLLESLINNPTNGSVKVIPNLISSLQDKNYSLTRIRVITIAYLILTGTVEQIEKLSFKVTNGIISEVTFIGYRKKYYSNVDPYRIELTGELRK</sequence>
<gene>
    <name evidence="2" type="ORF">E8L90_21690</name>
</gene>
<dbReference type="GO" id="GO:0006508">
    <property type="term" value="P:proteolysis"/>
    <property type="evidence" value="ECO:0007669"/>
    <property type="project" value="InterPro"/>
</dbReference>
<dbReference type="OrthoDB" id="2974030at2"/>
<dbReference type="Proteomes" id="UP000307841">
    <property type="component" value="Unassembled WGS sequence"/>
</dbReference>
<evidence type="ECO:0000313" key="3">
    <source>
        <dbReference type="Proteomes" id="UP000307841"/>
    </source>
</evidence>
<dbReference type="Pfam" id="PF00656">
    <property type="entry name" value="Peptidase_C14"/>
    <property type="match status" value="1"/>
</dbReference>
<dbReference type="PANTHER" id="PTHR48104">
    <property type="entry name" value="METACASPASE-4"/>
    <property type="match status" value="1"/>
</dbReference>
<proteinExistence type="predicted"/>
<protein>
    <submittedName>
        <fullName evidence="2">Caspase family protein</fullName>
    </submittedName>
</protein>
<keyword evidence="3" id="KW-1185">Reference proteome</keyword>